<dbReference type="EMBL" id="FQNC01000082">
    <property type="protein sequence ID" value="SGZ17196.1"/>
    <property type="molecule type" value="Genomic_DNA"/>
</dbReference>
<dbReference type="Proteomes" id="UP000249464">
    <property type="component" value="Unassembled WGS sequence"/>
</dbReference>
<proteinExistence type="predicted"/>
<protein>
    <submittedName>
        <fullName evidence="2">BQ5605_C020g09102 protein</fullName>
    </submittedName>
</protein>
<accession>A0A2X0MJR7</accession>
<sequence>MPYQLSTARPGKSEYPLPPPAVAFQPPSAKDGLKVRWSKIKRRIGNGSAPGTSRTSVGFGLGMNVPSPRPGVRPGVRR</sequence>
<evidence type="ECO:0000313" key="3">
    <source>
        <dbReference type="Proteomes" id="UP000249464"/>
    </source>
</evidence>
<name>A0A2X0MJR7_9BASI</name>
<dbReference type="AlphaFoldDB" id="A0A2X0MJR7"/>
<evidence type="ECO:0000256" key="1">
    <source>
        <dbReference type="SAM" id="MobiDB-lite"/>
    </source>
</evidence>
<organism evidence="2 3">
    <name type="scientific">Microbotryum silenes-dioicae</name>
    <dbReference type="NCBI Taxonomy" id="796604"/>
    <lineage>
        <taxon>Eukaryota</taxon>
        <taxon>Fungi</taxon>
        <taxon>Dikarya</taxon>
        <taxon>Basidiomycota</taxon>
        <taxon>Pucciniomycotina</taxon>
        <taxon>Microbotryomycetes</taxon>
        <taxon>Microbotryales</taxon>
        <taxon>Microbotryaceae</taxon>
        <taxon>Microbotryum</taxon>
    </lineage>
</organism>
<keyword evidence="3" id="KW-1185">Reference proteome</keyword>
<feature type="region of interest" description="Disordered" evidence="1">
    <location>
        <begin position="43"/>
        <end position="78"/>
    </location>
</feature>
<evidence type="ECO:0000313" key="2">
    <source>
        <dbReference type="EMBL" id="SGZ17196.1"/>
    </source>
</evidence>
<gene>
    <name evidence="2" type="primary">BQ5605_C020g09102</name>
    <name evidence="2" type="ORF">BQ5605_C020G09102</name>
</gene>
<reference evidence="2 3" key="1">
    <citation type="submission" date="2016-11" db="EMBL/GenBank/DDBJ databases">
        <authorList>
            <person name="Jaros S."/>
            <person name="Januszkiewicz K."/>
            <person name="Wedrychowicz H."/>
        </authorList>
    </citation>
    <scope>NUCLEOTIDE SEQUENCE [LARGE SCALE GENOMIC DNA]</scope>
</reference>
<feature type="region of interest" description="Disordered" evidence="1">
    <location>
        <begin position="1"/>
        <end position="29"/>
    </location>
</feature>
<dbReference type="STRING" id="796604.A0A2X0MJR7"/>